<dbReference type="GO" id="GO:0036064">
    <property type="term" value="C:ciliary basal body"/>
    <property type="evidence" value="ECO:0007669"/>
    <property type="project" value="TreeGrafter"/>
</dbReference>
<feature type="compositionally biased region" description="Polar residues" evidence="2">
    <location>
        <begin position="448"/>
        <end position="459"/>
    </location>
</feature>
<dbReference type="AlphaFoldDB" id="A0A433TID9"/>
<feature type="compositionally biased region" description="Polar residues" evidence="2">
    <location>
        <begin position="369"/>
        <end position="390"/>
    </location>
</feature>
<feature type="compositionally biased region" description="Low complexity" evidence="2">
    <location>
        <begin position="415"/>
        <end position="434"/>
    </location>
</feature>
<keyword evidence="4" id="KW-1185">Reference proteome</keyword>
<dbReference type="EMBL" id="RQTK01000342">
    <property type="protein sequence ID" value="RUS81350.1"/>
    <property type="molecule type" value="Genomic_DNA"/>
</dbReference>
<sequence>MQSRDVQHRHDNKKREREIISLKERLHQLLADKVPDRKVGMDLRNVLSSGEGRRATWKTNQAKLEEEMYQLVVSNYEERHRELMLENEDLRDCLLSLQRQLSGLLKRTESVKTVPSKESHGSQNCSTTSEVYSLEQSVNSCPSLRELDEGYMQMPFEMVRKEIERIFKETCNQISDGVQQLTSTDETNTDNMTTVTSSVGNRSFDKNDSGRRNQSVDASEVDRLKRQINNYKDIIQQQEELIQQSLHSQSQSVETTFLHESHLLKEKENLSEQKKLFFEEKSAFEKERRAFTEAASRLCKERQAFQEERARILKQHLQNASPVRDKFHLKSKGDIPQPSRMLPATPVISSSKEASGLELTTKLPLVPDNHQNSSLSSGSVTEPSAKSANNLDREGETANSSVLTVQNNPIVHFTPSSQPAQQPSLSGAAAAASLFNSHAQSKADVTPKSGNSSEESASLASIRAARMRIKSAAQQEF</sequence>
<gene>
    <name evidence="3" type="ORF">EGW08_010882</name>
</gene>
<reference evidence="3 4" key="1">
    <citation type="submission" date="2019-01" db="EMBL/GenBank/DDBJ databases">
        <title>A draft genome assembly of the solar-powered sea slug Elysia chlorotica.</title>
        <authorList>
            <person name="Cai H."/>
            <person name="Li Q."/>
            <person name="Fang X."/>
            <person name="Li J."/>
            <person name="Curtis N.E."/>
            <person name="Altenburger A."/>
            <person name="Shibata T."/>
            <person name="Feng M."/>
            <person name="Maeda T."/>
            <person name="Schwartz J.A."/>
            <person name="Shigenobu S."/>
            <person name="Lundholm N."/>
            <person name="Nishiyama T."/>
            <person name="Yang H."/>
            <person name="Hasebe M."/>
            <person name="Li S."/>
            <person name="Pierce S.K."/>
            <person name="Wang J."/>
        </authorList>
    </citation>
    <scope>NUCLEOTIDE SEQUENCE [LARGE SCALE GENOMIC DNA]</scope>
    <source>
        <strain evidence="3">EC2010</strain>
        <tissue evidence="3">Whole organism of an adult</tissue>
    </source>
</reference>
<name>A0A433TID9_ELYCH</name>
<dbReference type="STRING" id="188477.A0A433TID9"/>
<organism evidence="3 4">
    <name type="scientific">Elysia chlorotica</name>
    <name type="common">Eastern emerald elysia</name>
    <name type="synonym">Sea slug</name>
    <dbReference type="NCBI Taxonomy" id="188477"/>
    <lineage>
        <taxon>Eukaryota</taxon>
        <taxon>Metazoa</taxon>
        <taxon>Spiralia</taxon>
        <taxon>Lophotrochozoa</taxon>
        <taxon>Mollusca</taxon>
        <taxon>Gastropoda</taxon>
        <taxon>Heterobranchia</taxon>
        <taxon>Euthyneura</taxon>
        <taxon>Panpulmonata</taxon>
        <taxon>Sacoglossa</taxon>
        <taxon>Placobranchoidea</taxon>
        <taxon>Plakobranchidae</taxon>
        <taxon>Elysia</taxon>
    </lineage>
</organism>
<evidence type="ECO:0000256" key="1">
    <source>
        <dbReference type="SAM" id="Coils"/>
    </source>
</evidence>
<feature type="coiled-coil region" evidence="1">
    <location>
        <begin position="221"/>
        <end position="287"/>
    </location>
</feature>
<dbReference type="GO" id="GO:0035735">
    <property type="term" value="P:intraciliary transport involved in cilium assembly"/>
    <property type="evidence" value="ECO:0007669"/>
    <property type="project" value="TreeGrafter"/>
</dbReference>
<feature type="region of interest" description="Disordered" evidence="2">
    <location>
        <begin position="183"/>
        <end position="218"/>
    </location>
</feature>
<keyword evidence="1" id="KW-0175">Coiled coil</keyword>
<evidence type="ECO:0000256" key="2">
    <source>
        <dbReference type="SAM" id="MobiDB-lite"/>
    </source>
</evidence>
<accession>A0A433TID9</accession>
<feature type="region of interest" description="Disordered" evidence="2">
    <location>
        <begin position="411"/>
        <end position="460"/>
    </location>
</feature>
<feature type="compositionally biased region" description="Polar residues" evidence="2">
    <location>
        <begin position="183"/>
        <end position="201"/>
    </location>
</feature>
<dbReference type="Proteomes" id="UP000271974">
    <property type="component" value="Unassembled WGS sequence"/>
</dbReference>
<feature type="region of interest" description="Disordered" evidence="2">
    <location>
        <begin position="363"/>
        <end position="398"/>
    </location>
</feature>
<proteinExistence type="predicted"/>
<comment type="caution">
    <text evidence="3">The sequence shown here is derived from an EMBL/GenBank/DDBJ whole genome shotgun (WGS) entry which is preliminary data.</text>
</comment>
<evidence type="ECO:0000313" key="4">
    <source>
        <dbReference type="Proteomes" id="UP000271974"/>
    </source>
</evidence>
<protein>
    <submittedName>
        <fullName evidence="3">Uncharacterized protein</fullName>
    </submittedName>
</protein>
<dbReference type="GO" id="GO:0034451">
    <property type="term" value="C:centriolar satellite"/>
    <property type="evidence" value="ECO:0007669"/>
    <property type="project" value="TreeGrafter"/>
</dbReference>
<dbReference type="InterPro" id="IPR052300">
    <property type="entry name" value="Adhesion_Centrosome_assoc"/>
</dbReference>
<dbReference type="OrthoDB" id="312015at2759"/>
<dbReference type="PANTHER" id="PTHR46507:SF4">
    <property type="entry name" value="SSX FAMILY MEMBER 2 INTERACTING PROTEIN"/>
    <property type="match status" value="1"/>
</dbReference>
<evidence type="ECO:0000313" key="3">
    <source>
        <dbReference type="EMBL" id="RUS81350.1"/>
    </source>
</evidence>
<dbReference type="PANTHER" id="PTHR46507">
    <property type="entry name" value="AFADIN- AND ALPHA-ACTININ-BINDING PROTEIN"/>
    <property type="match status" value="1"/>
</dbReference>